<keyword evidence="2" id="KW-1185">Reference proteome</keyword>
<evidence type="ECO:0000313" key="1">
    <source>
        <dbReference type="EMBL" id="AWM38112.1"/>
    </source>
</evidence>
<dbReference type="KEGG" id="gog:C1280_14665"/>
<dbReference type="EMBL" id="CP025958">
    <property type="protein sequence ID" value="AWM38112.1"/>
    <property type="molecule type" value="Genomic_DNA"/>
</dbReference>
<name>A0A2Z3H1A7_9BACT</name>
<dbReference type="RefSeq" id="WP_010033623.1">
    <property type="nucleotide sequence ID" value="NZ_CP025958.1"/>
</dbReference>
<dbReference type="Proteomes" id="UP000245802">
    <property type="component" value="Chromosome"/>
</dbReference>
<organism evidence="1 2">
    <name type="scientific">Gemmata obscuriglobus</name>
    <dbReference type="NCBI Taxonomy" id="114"/>
    <lineage>
        <taxon>Bacteria</taxon>
        <taxon>Pseudomonadati</taxon>
        <taxon>Planctomycetota</taxon>
        <taxon>Planctomycetia</taxon>
        <taxon>Gemmatales</taxon>
        <taxon>Gemmataceae</taxon>
        <taxon>Gemmata</taxon>
    </lineage>
</organism>
<dbReference type="AlphaFoldDB" id="A0A2Z3H1A7"/>
<reference evidence="1 2" key="1">
    <citation type="submission" date="2018-01" db="EMBL/GenBank/DDBJ databases">
        <title>G. obscuriglobus.</title>
        <authorList>
            <person name="Franke J."/>
            <person name="Blomberg W."/>
            <person name="Selmecki A."/>
        </authorList>
    </citation>
    <scope>NUCLEOTIDE SEQUENCE [LARGE SCALE GENOMIC DNA]</scope>
    <source>
        <strain evidence="1 2">DSM 5831</strain>
    </source>
</reference>
<protein>
    <submittedName>
        <fullName evidence="1">Uncharacterized protein</fullName>
    </submittedName>
</protein>
<sequence>MTQVHIHVHLPAPQTPAADALIGAQAIGDGTLLRLIGEVGPKLLALLIQLGLIKLPMTAPAEGVAPTP</sequence>
<proteinExistence type="predicted"/>
<evidence type="ECO:0000313" key="2">
    <source>
        <dbReference type="Proteomes" id="UP000245802"/>
    </source>
</evidence>
<gene>
    <name evidence="1" type="ORF">C1280_14665</name>
</gene>
<accession>A0A2Z3H1A7</accession>